<name>A0A066UCB3_9GAMM</name>
<comment type="function">
    <text evidence="10">Participates in the translocation of lipoproteins from the inner membrane to the outer membrane. Only forms a complex with a lipoprotein if the residue after the N-terminal Cys is not an aspartate (The Asp acts as a targeting signal to indicate that the lipoprotein should stay in the inner membrane).</text>
</comment>
<dbReference type="PANTHER" id="PTHR35869">
    <property type="entry name" value="OUTER-MEMBRANE LIPOPROTEIN CARRIER PROTEIN"/>
    <property type="match status" value="1"/>
</dbReference>
<evidence type="ECO:0000256" key="9">
    <source>
        <dbReference type="ARBA" id="ARBA00023186"/>
    </source>
</evidence>
<dbReference type="AlphaFoldDB" id="A0A066UCB3"/>
<feature type="chain" id="PRO_5008980776" description="Outer-membrane lipoprotein carrier protein" evidence="10">
    <location>
        <begin position="40"/>
        <end position="226"/>
    </location>
</feature>
<dbReference type="EMBL" id="AOMT01000026">
    <property type="protein sequence ID" value="KDN24715.1"/>
    <property type="molecule type" value="Genomic_DNA"/>
</dbReference>
<gene>
    <name evidence="10" type="primary">lolA</name>
    <name evidence="11" type="ORF">MBO_07108</name>
</gene>
<keyword evidence="7 10" id="KW-0574">Periplasm</keyword>
<reference evidence="11 12" key="1">
    <citation type="journal article" date="2014" name="Genome Announc.">
        <title>Draft Genome Sequence of Moraxella bovoculi Strain 237T (ATCC BAA-1259T) Isolated from a Calf with Infectious Bovine Keratoconjunctivitis.</title>
        <authorList>
            <person name="Calcutt M.J."/>
            <person name="Foecking M.F."/>
            <person name="Martin N.T."/>
            <person name="Mhlanga-Mutangadura T."/>
            <person name="Reilly T.J."/>
        </authorList>
    </citation>
    <scope>NUCLEOTIDE SEQUENCE [LARGE SCALE GENOMIC DNA]</scope>
    <source>
        <strain evidence="11 12">237</strain>
    </source>
</reference>
<feature type="signal peptide" evidence="10">
    <location>
        <begin position="1"/>
        <end position="39"/>
    </location>
</feature>
<comment type="subcellular location">
    <subcellularLocation>
        <location evidence="1 10">Periplasm</location>
    </subcellularLocation>
</comment>
<evidence type="ECO:0000256" key="10">
    <source>
        <dbReference type="HAMAP-Rule" id="MF_00240"/>
    </source>
</evidence>
<dbReference type="GO" id="GO:0042953">
    <property type="term" value="P:lipoprotein transport"/>
    <property type="evidence" value="ECO:0007669"/>
    <property type="project" value="InterPro"/>
</dbReference>
<keyword evidence="9 10" id="KW-0143">Chaperone</keyword>
<comment type="subunit">
    <text evidence="3 10">Monomer.</text>
</comment>
<keyword evidence="8 10" id="KW-0653">Protein transport</keyword>
<dbReference type="eggNOG" id="COG2834">
    <property type="taxonomic scope" value="Bacteria"/>
</dbReference>
<dbReference type="NCBIfam" id="TIGR00547">
    <property type="entry name" value="lolA"/>
    <property type="match status" value="1"/>
</dbReference>
<organism evidence="11 12">
    <name type="scientific">Moraxella bovoculi 237</name>
    <dbReference type="NCBI Taxonomy" id="743974"/>
    <lineage>
        <taxon>Bacteria</taxon>
        <taxon>Pseudomonadati</taxon>
        <taxon>Pseudomonadota</taxon>
        <taxon>Gammaproteobacteria</taxon>
        <taxon>Moraxellales</taxon>
        <taxon>Moraxellaceae</taxon>
        <taxon>Moraxella</taxon>
    </lineage>
</organism>
<evidence type="ECO:0000313" key="11">
    <source>
        <dbReference type="EMBL" id="KDN24715.1"/>
    </source>
</evidence>
<keyword evidence="11" id="KW-0449">Lipoprotein</keyword>
<dbReference type="GO" id="GO:0030288">
    <property type="term" value="C:outer membrane-bounded periplasmic space"/>
    <property type="evidence" value="ECO:0007669"/>
    <property type="project" value="TreeGrafter"/>
</dbReference>
<dbReference type="InterPro" id="IPR018323">
    <property type="entry name" value="OM_lipoprot_carrier_LolA_Pbac"/>
</dbReference>
<dbReference type="OrthoDB" id="9787361at2"/>
<keyword evidence="12" id="KW-1185">Reference proteome</keyword>
<dbReference type="Pfam" id="PF03548">
    <property type="entry name" value="LolA"/>
    <property type="match status" value="1"/>
</dbReference>
<dbReference type="GO" id="GO:0044874">
    <property type="term" value="P:lipoprotein localization to outer membrane"/>
    <property type="evidence" value="ECO:0007669"/>
    <property type="project" value="UniProtKB-UniRule"/>
</dbReference>
<proteinExistence type="inferred from homology"/>
<dbReference type="Proteomes" id="UP000035860">
    <property type="component" value="Unassembled WGS sequence"/>
</dbReference>
<evidence type="ECO:0000313" key="12">
    <source>
        <dbReference type="Proteomes" id="UP000035860"/>
    </source>
</evidence>
<evidence type="ECO:0000256" key="2">
    <source>
        <dbReference type="ARBA" id="ARBA00007615"/>
    </source>
</evidence>
<evidence type="ECO:0000256" key="5">
    <source>
        <dbReference type="ARBA" id="ARBA00022448"/>
    </source>
</evidence>
<dbReference type="InterPro" id="IPR004564">
    <property type="entry name" value="OM_lipoprot_carrier_LolA-like"/>
</dbReference>
<evidence type="ECO:0000256" key="7">
    <source>
        <dbReference type="ARBA" id="ARBA00022764"/>
    </source>
</evidence>
<dbReference type="PANTHER" id="PTHR35869:SF1">
    <property type="entry name" value="OUTER-MEMBRANE LIPOPROTEIN CARRIER PROTEIN"/>
    <property type="match status" value="1"/>
</dbReference>
<keyword evidence="5 10" id="KW-0813">Transport</keyword>
<keyword evidence="6 10" id="KW-0732">Signal</keyword>
<sequence length="226" mass="24456" precursor="true">MENIMSNLDTLKALSLKACLGLTVAAGVSAMTLPTIAQAAPASQQDAVKNLNRLLSNTQSMTANFSQTTKAGKKTNKFSGTMAVQRQNQFRWETKSPAEQLIVANGSTMWVYDKDLSQAIKQSTSNQVGDTPALLLSGDPVKIANNFNVSQPNSTKNYFKLTPKGGNAGFNELYISFNGGKPVLMVLNDAMGQRTDIRFSNISLNKKINASQFSFTPPRGVEVINQ</sequence>
<accession>A0A066UCB3</accession>
<evidence type="ECO:0000256" key="1">
    <source>
        <dbReference type="ARBA" id="ARBA00004418"/>
    </source>
</evidence>
<evidence type="ECO:0000256" key="4">
    <source>
        <dbReference type="ARBA" id="ARBA00014035"/>
    </source>
</evidence>
<comment type="similarity">
    <text evidence="2 10">Belongs to the LolA family.</text>
</comment>
<dbReference type="Gene3D" id="2.50.20.10">
    <property type="entry name" value="Lipoprotein localisation LolA/LolB/LppX"/>
    <property type="match status" value="1"/>
</dbReference>
<evidence type="ECO:0000256" key="3">
    <source>
        <dbReference type="ARBA" id="ARBA00011245"/>
    </source>
</evidence>
<evidence type="ECO:0000256" key="6">
    <source>
        <dbReference type="ARBA" id="ARBA00022729"/>
    </source>
</evidence>
<protein>
    <recommendedName>
        <fullName evidence="4 10">Outer-membrane lipoprotein carrier protein</fullName>
    </recommendedName>
</protein>
<dbReference type="HAMAP" id="MF_00240">
    <property type="entry name" value="LolA"/>
    <property type="match status" value="1"/>
</dbReference>
<dbReference type="InterPro" id="IPR029046">
    <property type="entry name" value="LolA/LolB/LppX"/>
</dbReference>
<comment type="caution">
    <text evidence="11">The sequence shown here is derived from an EMBL/GenBank/DDBJ whole genome shotgun (WGS) entry which is preliminary data.</text>
</comment>
<dbReference type="CDD" id="cd16325">
    <property type="entry name" value="LolA"/>
    <property type="match status" value="1"/>
</dbReference>
<evidence type="ECO:0000256" key="8">
    <source>
        <dbReference type="ARBA" id="ARBA00022927"/>
    </source>
</evidence>
<dbReference type="SUPFAM" id="SSF89392">
    <property type="entry name" value="Prokaryotic lipoproteins and lipoprotein localization factors"/>
    <property type="match status" value="1"/>
</dbReference>